<dbReference type="WBParaSite" id="JU765_v2.g17209.t1">
    <property type="protein sequence ID" value="JU765_v2.g17209.t1"/>
    <property type="gene ID" value="JU765_v2.g17209"/>
</dbReference>
<evidence type="ECO:0000313" key="2">
    <source>
        <dbReference type="WBParaSite" id="JU765_v2.g17209.t1"/>
    </source>
</evidence>
<accession>A0AC34QKR4</accession>
<name>A0AC34QKR4_9BILA</name>
<protein>
    <submittedName>
        <fullName evidence="2">Uncharacterized protein</fullName>
    </submittedName>
</protein>
<reference evidence="2" key="1">
    <citation type="submission" date="2022-11" db="UniProtKB">
        <authorList>
            <consortium name="WormBaseParasite"/>
        </authorList>
    </citation>
    <scope>IDENTIFICATION</scope>
</reference>
<evidence type="ECO:0000313" key="1">
    <source>
        <dbReference type="Proteomes" id="UP000887576"/>
    </source>
</evidence>
<dbReference type="Proteomes" id="UP000887576">
    <property type="component" value="Unplaced"/>
</dbReference>
<organism evidence="1 2">
    <name type="scientific">Panagrolaimus sp. JU765</name>
    <dbReference type="NCBI Taxonomy" id="591449"/>
    <lineage>
        <taxon>Eukaryota</taxon>
        <taxon>Metazoa</taxon>
        <taxon>Ecdysozoa</taxon>
        <taxon>Nematoda</taxon>
        <taxon>Chromadorea</taxon>
        <taxon>Rhabditida</taxon>
        <taxon>Tylenchina</taxon>
        <taxon>Panagrolaimomorpha</taxon>
        <taxon>Panagrolaimoidea</taxon>
        <taxon>Panagrolaimidae</taxon>
        <taxon>Panagrolaimus</taxon>
    </lineage>
</organism>
<sequence>MRKRLKSDGISNNLDNNLVLQKLIKNGLFKQSAIVMRQSNIRVMVFAERSNRLRFDSDTIKLSSEGPGKLVMSKSPCGRLLFAPQKSDTKVIGEYIFGDAQHMLEAGSCKFHRNVGGKIMLSRIFGLPRERELGNINLNIECEVRSAVQLWNSYLNCATALQSTAKSDYFDTEPPEYIRRISKSQKLMSSRIPMRSTDCTVSYGDSFRLGSIVKGLNAIRLIAVAVLLDTEFTDFVIDDIHFIDRELRNLQHRLFEAFCGNKQDFHLNTAIACNNFRGNLISFHNAFRMVNYIRDSPSINYFVNLNNLTTIFETKESGYFLSKLISAVLMFHLSWVTTTNEASNNRLGNFWSKSEYIDSKTKPLLTILGCIGMLSHTTRIVITGKNLEHVGNILGILLYFVRFHRLNISKKIIKNIHCSPNDLWAFTKAEILPRIEKRKNLTNDDDSHLLAEKWQLGEFPALFAQKCILRETLTNDPWTVKFNNSSFNLRSMRFRAKSEPQKIMNENDFSSDDNDFRPRSTSNPVVQFQNQSNTKNYDKYCARDVYPDQNQFTKASGKMPYGFTIPKFADDKNHDDEVDDIQSLFQKYEYNEANHVWGKSKQHNLIDLKSRFMGPDYEDLMDAEVFPEKRKVVMFVDYERTFEAAQPSSSKDSTSITTTQMDEPCSSTSFLTERENVDISETFDSQELPDWKRNRKSSTALARALANSSAHLLDPLNPDELEEIFENRLNDIHFTENTIDEYVDNFSNDESFSTNVDSLYGGINSKFEPAFVIQGIDSNSINVKTLKELIKKEISQPESFYITVPKDDEKESSKETNNFKMKNHSDIKEFEFIQMTSVYILADVDNGKVSVISGDSQTLKEEEMTYPCDSILSMFERIREMKKFGSSPETMTKMLEGSLDELVRQSILLQQFIESLDQNDSSKVPFDPSEHIQNRSHLKLISEISRRHREQDKIIKIYENSTNDEKIDATSLIKHLDCHYSDLRLLINICSIMSPAVRSAILPSS</sequence>
<proteinExistence type="predicted"/>